<dbReference type="EMBL" id="JBBPBM010001436">
    <property type="protein sequence ID" value="KAK8484248.1"/>
    <property type="molecule type" value="Genomic_DNA"/>
</dbReference>
<dbReference type="Proteomes" id="UP001472677">
    <property type="component" value="Unassembled WGS sequence"/>
</dbReference>
<organism evidence="1 2">
    <name type="scientific">Hibiscus sabdariffa</name>
    <name type="common">roselle</name>
    <dbReference type="NCBI Taxonomy" id="183260"/>
    <lineage>
        <taxon>Eukaryota</taxon>
        <taxon>Viridiplantae</taxon>
        <taxon>Streptophyta</taxon>
        <taxon>Embryophyta</taxon>
        <taxon>Tracheophyta</taxon>
        <taxon>Spermatophyta</taxon>
        <taxon>Magnoliopsida</taxon>
        <taxon>eudicotyledons</taxon>
        <taxon>Gunneridae</taxon>
        <taxon>Pentapetalae</taxon>
        <taxon>rosids</taxon>
        <taxon>malvids</taxon>
        <taxon>Malvales</taxon>
        <taxon>Malvaceae</taxon>
        <taxon>Malvoideae</taxon>
        <taxon>Hibiscus</taxon>
    </lineage>
</organism>
<accession>A0ABR1ZUG3</accession>
<dbReference type="SUPFAM" id="SSF54447">
    <property type="entry name" value="ssDNA-binding transcriptional regulator domain"/>
    <property type="match status" value="1"/>
</dbReference>
<dbReference type="InterPro" id="IPR014876">
    <property type="entry name" value="DEK_C"/>
</dbReference>
<dbReference type="Gene3D" id="1.10.10.60">
    <property type="entry name" value="Homeodomain-like"/>
    <property type="match status" value="1"/>
</dbReference>
<keyword evidence="2" id="KW-1185">Reference proteome</keyword>
<dbReference type="Gene3D" id="2.30.31.10">
    <property type="entry name" value="Transcriptional Coactivator Pc4, Chain A"/>
    <property type="match status" value="1"/>
</dbReference>
<dbReference type="InterPro" id="IPR009044">
    <property type="entry name" value="ssDNA-bd_transcriptional_reg"/>
</dbReference>
<protein>
    <submittedName>
        <fullName evidence="1">Uncharacterized protein</fullName>
    </submittedName>
</protein>
<evidence type="ECO:0000313" key="2">
    <source>
        <dbReference type="Proteomes" id="UP001472677"/>
    </source>
</evidence>
<dbReference type="InterPro" id="IPR003173">
    <property type="entry name" value="PC4_C"/>
</dbReference>
<evidence type="ECO:0000313" key="1">
    <source>
        <dbReference type="EMBL" id="KAK8484248.1"/>
    </source>
</evidence>
<proteinExistence type="predicted"/>
<reference evidence="1 2" key="1">
    <citation type="journal article" date="2024" name="G3 (Bethesda)">
        <title>Genome assembly of Hibiscus sabdariffa L. provides insights into metabolisms of medicinal natural products.</title>
        <authorList>
            <person name="Kim T."/>
        </authorList>
    </citation>
    <scope>NUCLEOTIDE SEQUENCE [LARGE SCALE GENOMIC DNA]</scope>
    <source>
        <strain evidence="1">TK-2024</strain>
        <tissue evidence="1">Old leaves</tissue>
    </source>
</reference>
<dbReference type="InterPro" id="IPR045125">
    <property type="entry name" value="Sub1/Tcp4-like"/>
</dbReference>
<sequence>MDGETREKIKKTVTEILEEADMNQMTEYKIRQIASKKLELDLSESKYKAYVRHVVNSFLEDLKAKQEAEEAEAVAGDQEFDDDGDLIICRLSDKRRVTIQDFRGKTLVSIREYYKKDGKELPSSKGISLTEEQWSALKKNIPNIEKAKLTSVPIWHGGPLQKTKLLFWFWDAFESRFVMPPRKRLGIA</sequence>
<name>A0ABR1ZUG3_9ROSI</name>
<dbReference type="PROSITE" id="PS51998">
    <property type="entry name" value="DEK_C"/>
    <property type="match status" value="1"/>
</dbReference>
<comment type="caution">
    <text evidence="1">The sequence shown here is derived from an EMBL/GenBank/DDBJ whole genome shotgun (WGS) entry which is preliminary data.</text>
</comment>
<dbReference type="Pfam" id="PF02229">
    <property type="entry name" value="PC4"/>
    <property type="match status" value="1"/>
</dbReference>
<gene>
    <name evidence="1" type="ORF">V6N12_029135</name>
</gene>
<dbReference type="Pfam" id="PF08766">
    <property type="entry name" value="DEK_C"/>
    <property type="match status" value="1"/>
</dbReference>
<dbReference type="PANTHER" id="PTHR13215">
    <property type="entry name" value="RNA POLYMERASE II TRANSCRIPTIONAL COACTIVATOR"/>
    <property type="match status" value="1"/>
</dbReference>
<dbReference type="SUPFAM" id="SSF109715">
    <property type="entry name" value="DEK C-terminal domain"/>
    <property type="match status" value="1"/>
</dbReference>